<dbReference type="EMBL" id="JADGJD010000066">
    <property type="protein sequence ID" value="KAJ3055703.1"/>
    <property type="molecule type" value="Genomic_DNA"/>
</dbReference>
<dbReference type="InterPro" id="IPR015421">
    <property type="entry name" value="PyrdxlP-dep_Trfase_major"/>
</dbReference>
<evidence type="ECO:0000256" key="6">
    <source>
        <dbReference type="ARBA" id="ARBA00022605"/>
    </source>
</evidence>
<sequence length="383" mass="42355">MSQDQKTWNFSAGPAVIPRPVLERAQRELLNWNNCGCSVMELSHRSPEFESILSKAEQDFRQILSIPKNYKVLWMQGGATAQFSAVVYNLLGSFDKTADYIVTGAWTSKAVEEAQRLGARVNVVANTKSTGHNGALPPISSWEFTPPSESAYIYYTSNETVHGVEFPDDEAFFSSLPAGVPVICDMSSNIMSRKIDITKYACIFAGAQKNIGPAGVTVLIIREDLIGTRVNPSLTIPIMLDYKICAENNSMYNTPPTYSIYIAGLVFEWLQSIGGLAAIEALNLRKSSKLYDTVAKSDGFYRCPVKEGYRSRMNIPFRIYGKDGQASKELEGKFLKEAEGRGMVQLKGHRSVGGIRASLYNAMPEEGVDALTGFMEEFRRANV</sequence>
<organism evidence="13 14">
    <name type="scientific">Rhizophlyctis rosea</name>
    <dbReference type="NCBI Taxonomy" id="64517"/>
    <lineage>
        <taxon>Eukaryota</taxon>
        <taxon>Fungi</taxon>
        <taxon>Fungi incertae sedis</taxon>
        <taxon>Chytridiomycota</taxon>
        <taxon>Chytridiomycota incertae sedis</taxon>
        <taxon>Chytridiomycetes</taxon>
        <taxon>Rhizophlyctidales</taxon>
        <taxon>Rhizophlyctidaceae</taxon>
        <taxon>Rhizophlyctis</taxon>
    </lineage>
</organism>
<dbReference type="GO" id="GO:0006564">
    <property type="term" value="P:L-serine biosynthetic process"/>
    <property type="evidence" value="ECO:0007669"/>
    <property type="project" value="UniProtKB-KW"/>
</dbReference>
<evidence type="ECO:0000256" key="10">
    <source>
        <dbReference type="ARBA" id="ARBA00047630"/>
    </source>
</evidence>
<dbReference type="Gene3D" id="3.40.640.10">
    <property type="entry name" value="Type I PLP-dependent aspartate aminotransferase-like (Major domain)"/>
    <property type="match status" value="1"/>
</dbReference>
<dbReference type="FunFam" id="3.90.1150.10:FF:000006">
    <property type="entry name" value="Phosphoserine aminotransferase"/>
    <property type="match status" value="1"/>
</dbReference>
<keyword evidence="6" id="KW-0028">Amino-acid biosynthesis</keyword>
<dbReference type="GO" id="GO:0005737">
    <property type="term" value="C:cytoplasm"/>
    <property type="evidence" value="ECO:0007669"/>
    <property type="project" value="TreeGrafter"/>
</dbReference>
<evidence type="ECO:0000256" key="3">
    <source>
        <dbReference type="ARBA" id="ARBA00006904"/>
    </source>
</evidence>
<evidence type="ECO:0000259" key="12">
    <source>
        <dbReference type="Pfam" id="PF00266"/>
    </source>
</evidence>
<evidence type="ECO:0000256" key="7">
    <source>
        <dbReference type="ARBA" id="ARBA00022679"/>
    </source>
</evidence>
<dbReference type="PANTHER" id="PTHR43247:SF1">
    <property type="entry name" value="PHOSPHOSERINE AMINOTRANSFERASE"/>
    <property type="match status" value="1"/>
</dbReference>
<dbReference type="NCBIfam" id="NF003764">
    <property type="entry name" value="PRK05355.1"/>
    <property type="match status" value="1"/>
</dbReference>
<dbReference type="HAMAP" id="MF_00160">
    <property type="entry name" value="SerC_aminotrans_5"/>
    <property type="match status" value="1"/>
</dbReference>
<evidence type="ECO:0000256" key="1">
    <source>
        <dbReference type="ARBA" id="ARBA00001933"/>
    </source>
</evidence>
<gene>
    <name evidence="13" type="ORF">HK097_009670</name>
</gene>
<comment type="cofactor">
    <cofactor evidence="1">
        <name>pyridoxal 5'-phosphate</name>
        <dbReference type="ChEBI" id="CHEBI:597326"/>
    </cofactor>
</comment>
<evidence type="ECO:0000256" key="9">
    <source>
        <dbReference type="ARBA" id="ARBA00023299"/>
    </source>
</evidence>
<evidence type="ECO:0000256" key="5">
    <source>
        <dbReference type="ARBA" id="ARBA00022576"/>
    </source>
</evidence>
<name>A0AAD5X880_9FUNG</name>
<dbReference type="InterPro" id="IPR015424">
    <property type="entry name" value="PyrdxlP-dep_Trfase"/>
</dbReference>
<dbReference type="InterPro" id="IPR022278">
    <property type="entry name" value="Pser_aminoTfrase"/>
</dbReference>
<reference evidence="13" key="1">
    <citation type="submission" date="2020-05" db="EMBL/GenBank/DDBJ databases">
        <title>Phylogenomic resolution of chytrid fungi.</title>
        <authorList>
            <person name="Stajich J.E."/>
            <person name="Amses K."/>
            <person name="Simmons R."/>
            <person name="Seto K."/>
            <person name="Myers J."/>
            <person name="Bonds A."/>
            <person name="Quandt C.A."/>
            <person name="Barry K."/>
            <person name="Liu P."/>
            <person name="Grigoriev I."/>
            <person name="Longcore J.E."/>
            <person name="James T.Y."/>
        </authorList>
    </citation>
    <scope>NUCLEOTIDE SEQUENCE</scope>
    <source>
        <strain evidence="13">JEL0318</strain>
    </source>
</reference>
<accession>A0AAD5X880</accession>
<dbReference type="InterPro" id="IPR000192">
    <property type="entry name" value="Aminotrans_V_dom"/>
</dbReference>
<keyword evidence="14" id="KW-1185">Reference proteome</keyword>
<keyword evidence="7" id="KW-0808">Transferase</keyword>
<evidence type="ECO:0000313" key="14">
    <source>
        <dbReference type="Proteomes" id="UP001212841"/>
    </source>
</evidence>
<evidence type="ECO:0000256" key="8">
    <source>
        <dbReference type="ARBA" id="ARBA00022898"/>
    </source>
</evidence>
<feature type="domain" description="Aminotransferase class V" evidence="12">
    <location>
        <begin position="8"/>
        <end position="371"/>
    </location>
</feature>
<comment type="similarity">
    <text evidence="3">Belongs to the class-V pyridoxal-phosphate-dependent aminotransferase family. SerC subfamily.</text>
</comment>
<dbReference type="PIRSF" id="PIRSF000525">
    <property type="entry name" value="SerC"/>
    <property type="match status" value="1"/>
</dbReference>
<comment type="catalytic activity">
    <reaction evidence="10">
        <text>4-(phosphooxy)-L-threonine + 2-oxoglutarate = (R)-3-hydroxy-2-oxo-4-phosphooxybutanoate + L-glutamate</text>
        <dbReference type="Rhea" id="RHEA:16573"/>
        <dbReference type="ChEBI" id="CHEBI:16810"/>
        <dbReference type="ChEBI" id="CHEBI:29985"/>
        <dbReference type="ChEBI" id="CHEBI:58452"/>
        <dbReference type="ChEBI" id="CHEBI:58538"/>
        <dbReference type="EC" id="2.6.1.52"/>
    </reaction>
</comment>
<dbReference type="Pfam" id="PF00266">
    <property type="entry name" value="Aminotran_5"/>
    <property type="match status" value="1"/>
</dbReference>
<keyword evidence="8" id="KW-0663">Pyridoxal phosphate</keyword>
<proteinExistence type="inferred from homology"/>
<dbReference type="InterPro" id="IPR015422">
    <property type="entry name" value="PyrdxlP-dep_Trfase_small"/>
</dbReference>
<dbReference type="EC" id="2.6.1.52" evidence="4"/>
<dbReference type="CDD" id="cd00611">
    <property type="entry name" value="PSAT_like"/>
    <property type="match status" value="1"/>
</dbReference>
<dbReference type="SUPFAM" id="SSF53383">
    <property type="entry name" value="PLP-dependent transferases"/>
    <property type="match status" value="1"/>
</dbReference>
<comment type="caution">
    <text evidence="13">The sequence shown here is derived from an EMBL/GenBank/DDBJ whole genome shotgun (WGS) entry which is preliminary data.</text>
</comment>
<evidence type="ECO:0000256" key="11">
    <source>
        <dbReference type="ARBA" id="ARBA00049007"/>
    </source>
</evidence>
<keyword evidence="9" id="KW-0718">Serine biosynthesis</keyword>
<protein>
    <recommendedName>
        <fullName evidence="4">phosphoserine transaminase</fullName>
        <ecNumber evidence="4">2.6.1.52</ecNumber>
    </recommendedName>
</protein>
<dbReference type="Gene3D" id="3.90.1150.10">
    <property type="entry name" value="Aspartate Aminotransferase, domain 1"/>
    <property type="match status" value="1"/>
</dbReference>
<evidence type="ECO:0000313" key="13">
    <source>
        <dbReference type="EMBL" id="KAJ3055703.1"/>
    </source>
</evidence>
<dbReference type="Proteomes" id="UP001212841">
    <property type="component" value="Unassembled WGS sequence"/>
</dbReference>
<comment type="catalytic activity">
    <reaction evidence="11">
        <text>O-phospho-L-serine + 2-oxoglutarate = 3-phosphooxypyruvate + L-glutamate</text>
        <dbReference type="Rhea" id="RHEA:14329"/>
        <dbReference type="ChEBI" id="CHEBI:16810"/>
        <dbReference type="ChEBI" id="CHEBI:18110"/>
        <dbReference type="ChEBI" id="CHEBI:29985"/>
        <dbReference type="ChEBI" id="CHEBI:57524"/>
        <dbReference type="EC" id="2.6.1.52"/>
    </reaction>
</comment>
<evidence type="ECO:0000256" key="2">
    <source>
        <dbReference type="ARBA" id="ARBA00005099"/>
    </source>
</evidence>
<dbReference type="GO" id="GO:0030170">
    <property type="term" value="F:pyridoxal phosphate binding"/>
    <property type="evidence" value="ECO:0007669"/>
    <property type="project" value="TreeGrafter"/>
</dbReference>
<evidence type="ECO:0000256" key="4">
    <source>
        <dbReference type="ARBA" id="ARBA00013030"/>
    </source>
</evidence>
<dbReference type="NCBIfam" id="TIGR01364">
    <property type="entry name" value="serC_1"/>
    <property type="match status" value="1"/>
</dbReference>
<keyword evidence="5" id="KW-0032">Aminotransferase</keyword>
<comment type="pathway">
    <text evidence="2">Amino-acid biosynthesis; L-serine biosynthesis; L-serine from 3-phospho-D-glycerate: step 2/3.</text>
</comment>
<dbReference type="AlphaFoldDB" id="A0AAD5X880"/>
<dbReference type="PANTHER" id="PTHR43247">
    <property type="entry name" value="PHOSPHOSERINE AMINOTRANSFERASE"/>
    <property type="match status" value="1"/>
</dbReference>
<dbReference type="FunFam" id="3.40.640.10:FF:000010">
    <property type="entry name" value="Phosphoserine aminotransferase"/>
    <property type="match status" value="1"/>
</dbReference>
<dbReference type="GO" id="GO:0004648">
    <property type="term" value="F:O-phospho-L-serine:2-oxoglutarate aminotransferase activity"/>
    <property type="evidence" value="ECO:0007669"/>
    <property type="project" value="UniProtKB-EC"/>
</dbReference>